<evidence type="ECO:0000256" key="7">
    <source>
        <dbReference type="ARBA" id="ARBA00022755"/>
    </source>
</evidence>
<dbReference type="InterPro" id="IPR011761">
    <property type="entry name" value="ATP-grasp"/>
</dbReference>
<sequence length="417" mass="42800">MKVLVIGGGAREHALCRSLSLDPDVSALYCAPGNAGIAEVAELRPVDALDGGAVAALATELGAALVVVGPEAPLVAGVADAVRAAGIPVFGPSAEAAQLEGSKAFAKDVMAAAGVPTARSYVCTTPEEVDEALDAFGAPYVVKDDGLAAGKGVVVTEDLAAARAHALGCDRVVIEEYLDGPEVSLFAITDGVTVVPLQPAQDFKRALDGDQGPNTGGMGAYSPLPWADPKLVDEVMELVLQPTVDELRRRGTPFSGLLYAGLAITSRGTRVIEFNARFGDPETQVVLARLRTPLAGVLLGAATGTLDALPPLAWREDAAVTVVIASHNYPETPRTGDPIEGLAEVAAEDGPDAYVLHAGTRHEGDAVVSAGGRVLSVTATGSDLAQAREKAYKAVARIRLDGSQHRTDIAAKAAEGR</sequence>
<dbReference type="PROSITE" id="PS50975">
    <property type="entry name" value="ATP_GRASP"/>
    <property type="match status" value="1"/>
</dbReference>
<evidence type="ECO:0000256" key="5">
    <source>
        <dbReference type="ARBA" id="ARBA00022598"/>
    </source>
</evidence>
<dbReference type="GO" id="GO:0004637">
    <property type="term" value="F:phosphoribosylamine-glycine ligase activity"/>
    <property type="evidence" value="ECO:0007669"/>
    <property type="project" value="UniProtKB-UniRule"/>
</dbReference>
<evidence type="ECO:0000256" key="10">
    <source>
        <dbReference type="ARBA" id="ARBA00042242"/>
    </source>
</evidence>
<protein>
    <recommendedName>
        <fullName evidence="4 12">Phosphoribosylamine--glycine ligase</fullName>
        <ecNumber evidence="4 12">6.3.4.13</ecNumber>
    </recommendedName>
    <alternativeName>
        <fullName evidence="12">GARS</fullName>
    </alternativeName>
    <alternativeName>
        <fullName evidence="10 12">Glycinamide ribonucleotide synthetase</fullName>
    </alternativeName>
    <alternativeName>
        <fullName evidence="11 12">Phosphoribosylglycinamide synthetase</fullName>
    </alternativeName>
</protein>
<dbReference type="Gene3D" id="3.90.600.10">
    <property type="entry name" value="Phosphoribosylglycinamide synthetase, C-terminal domain"/>
    <property type="match status" value="1"/>
</dbReference>
<evidence type="ECO:0000313" key="16">
    <source>
        <dbReference type="Proteomes" id="UP000324101"/>
    </source>
</evidence>
<dbReference type="EMBL" id="CP029189">
    <property type="protein sequence ID" value="QES55436.1"/>
    <property type="molecule type" value="Genomic_DNA"/>
</dbReference>
<gene>
    <name evidence="12" type="primary">purD</name>
    <name evidence="15" type="ORF">DEJ51_15675</name>
</gene>
<dbReference type="InterPro" id="IPR020559">
    <property type="entry name" value="PRibGlycinamide_synth_CS"/>
</dbReference>
<dbReference type="HAMAP" id="MF_00138">
    <property type="entry name" value="GARS"/>
    <property type="match status" value="1"/>
</dbReference>
<dbReference type="Pfam" id="PF02843">
    <property type="entry name" value="GARS_C"/>
    <property type="match status" value="1"/>
</dbReference>
<dbReference type="PANTHER" id="PTHR43472">
    <property type="entry name" value="PHOSPHORIBOSYLAMINE--GLYCINE LIGASE"/>
    <property type="match status" value="1"/>
</dbReference>
<evidence type="ECO:0000256" key="2">
    <source>
        <dbReference type="ARBA" id="ARBA00001946"/>
    </source>
</evidence>
<dbReference type="InterPro" id="IPR013815">
    <property type="entry name" value="ATP_grasp_subdomain_1"/>
</dbReference>
<comment type="similarity">
    <text evidence="9 12">Belongs to the GARS family.</text>
</comment>
<comment type="catalytic activity">
    <reaction evidence="12">
        <text>5-phospho-beta-D-ribosylamine + glycine + ATP = N(1)-(5-phospho-beta-D-ribosyl)glycinamide + ADP + phosphate + H(+)</text>
        <dbReference type="Rhea" id="RHEA:17453"/>
        <dbReference type="ChEBI" id="CHEBI:15378"/>
        <dbReference type="ChEBI" id="CHEBI:30616"/>
        <dbReference type="ChEBI" id="CHEBI:43474"/>
        <dbReference type="ChEBI" id="CHEBI:57305"/>
        <dbReference type="ChEBI" id="CHEBI:58681"/>
        <dbReference type="ChEBI" id="CHEBI:143788"/>
        <dbReference type="ChEBI" id="CHEBI:456216"/>
        <dbReference type="EC" id="6.3.4.13"/>
    </reaction>
</comment>
<dbReference type="InterPro" id="IPR016185">
    <property type="entry name" value="PreATP-grasp_dom_sf"/>
</dbReference>
<keyword evidence="8 13" id="KW-0067">ATP-binding</keyword>
<proteinExistence type="inferred from homology"/>
<keyword evidence="7 12" id="KW-0658">Purine biosynthesis</keyword>
<dbReference type="OrthoDB" id="9807240at2"/>
<dbReference type="SUPFAM" id="SSF51246">
    <property type="entry name" value="Rudiment single hybrid motif"/>
    <property type="match status" value="1"/>
</dbReference>
<dbReference type="PANTHER" id="PTHR43472:SF1">
    <property type="entry name" value="PHOSPHORIBOSYLAMINE--GLYCINE LIGASE, CHLOROPLASTIC"/>
    <property type="match status" value="1"/>
</dbReference>
<keyword evidence="5 12" id="KW-0436">Ligase</keyword>
<dbReference type="Proteomes" id="UP000324101">
    <property type="component" value="Chromosome"/>
</dbReference>
<organism evidence="15 16">
    <name type="scientific">Streptomyces venezuelae</name>
    <dbReference type="NCBI Taxonomy" id="54571"/>
    <lineage>
        <taxon>Bacteria</taxon>
        <taxon>Bacillati</taxon>
        <taxon>Actinomycetota</taxon>
        <taxon>Actinomycetes</taxon>
        <taxon>Kitasatosporales</taxon>
        <taxon>Streptomycetaceae</taxon>
        <taxon>Streptomyces</taxon>
    </lineage>
</organism>
<evidence type="ECO:0000256" key="11">
    <source>
        <dbReference type="ARBA" id="ARBA00042864"/>
    </source>
</evidence>
<comment type="cofactor">
    <cofactor evidence="2">
        <name>Mg(2+)</name>
        <dbReference type="ChEBI" id="CHEBI:18420"/>
    </cofactor>
</comment>
<dbReference type="GO" id="GO:0046872">
    <property type="term" value="F:metal ion binding"/>
    <property type="evidence" value="ECO:0007669"/>
    <property type="project" value="InterPro"/>
</dbReference>
<dbReference type="NCBIfam" id="TIGR00877">
    <property type="entry name" value="purD"/>
    <property type="match status" value="1"/>
</dbReference>
<dbReference type="Pfam" id="PF01071">
    <property type="entry name" value="GARS_A"/>
    <property type="match status" value="1"/>
</dbReference>
<comment type="pathway">
    <text evidence="3 12">Purine metabolism; IMP biosynthesis via de novo pathway; N(1)-(5-phospho-D-ribosyl)glycinamide from 5-phospho-alpha-D-ribose 1-diphosphate: step 2/2.</text>
</comment>
<dbReference type="InterPro" id="IPR011054">
    <property type="entry name" value="Rudment_hybrid_motif"/>
</dbReference>
<dbReference type="InterPro" id="IPR037123">
    <property type="entry name" value="PRibGlycinamide_synth_C_sf"/>
</dbReference>
<evidence type="ECO:0000256" key="1">
    <source>
        <dbReference type="ARBA" id="ARBA00001936"/>
    </source>
</evidence>
<evidence type="ECO:0000256" key="3">
    <source>
        <dbReference type="ARBA" id="ARBA00005174"/>
    </source>
</evidence>
<dbReference type="SMART" id="SM01209">
    <property type="entry name" value="GARS_A"/>
    <property type="match status" value="1"/>
</dbReference>
<dbReference type="UniPathway" id="UPA00074">
    <property type="reaction ID" value="UER00125"/>
</dbReference>
<dbReference type="InterPro" id="IPR020561">
    <property type="entry name" value="PRibGlycinamid_synth_ATP-grasp"/>
</dbReference>
<dbReference type="InterPro" id="IPR000115">
    <property type="entry name" value="PRibGlycinamide_synth"/>
</dbReference>
<dbReference type="InterPro" id="IPR020562">
    <property type="entry name" value="PRibGlycinamide_synth_N"/>
</dbReference>
<dbReference type="GO" id="GO:0009113">
    <property type="term" value="P:purine nucleobase biosynthetic process"/>
    <property type="evidence" value="ECO:0007669"/>
    <property type="project" value="InterPro"/>
</dbReference>
<name>A0A5P2DK11_STRVZ</name>
<accession>A0A5P2DK11</accession>
<keyword evidence="6 13" id="KW-0547">Nucleotide-binding</keyword>
<evidence type="ECO:0000256" key="12">
    <source>
        <dbReference type="HAMAP-Rule" id="MF_00138"/>
    </source>
</evidence>
<dbReference type="SUPFAM" id="SSF52440">
    <property type="entry name" value="PreATP-grasp domain"/>
    <property type="match status" value="1"/>
</dbReference>
<evidence type="ECO:0000256" key="6">
    <source>
        <dbReference type="ARBA" id="ARBA00022741"/>
    </source>
</evidence>
<reference evidence="15 16" key="1">
    <citation type="submission" date="2018-05" db="EMBL/GenBank/DDBJ databases">
        <title>Streptomyces venezuelae.</title>
        <authorList>
            <person name="Kim W."/>
            <person name="Lee N."/>
            <person name="Cho B.-K."/>
        </authorList>
    </citation>
    <scope>NUCLEOTIDE SEQUENCE [LARGE SCALE GENOMIC DNA]</scope>
    <source>
        <strain evidence="15 16">ATCC 21018</strain>
    </source>
</reference>
<dbReference type="RefSeq" id="WP_150258119.1">
    <property type="nucleotide sequence ID" value="NZ_CP029189.1"/>
</dbReference>
<evidence type="ECO:0000256" key="4">
    <source>
        <dbReference type="ARBA" id="ARBA00013255"/>
    </source>
</evidence>
<dbReference type="SMART" id="SM01210">
    <property type="entry name" value="GARS_C"/>
    <property type="match status" value="1"/>
</dbReference>
<comment type="cofactor">
    <cofactor evidence="1">
        <name>Mn(2+)</name>
        <dbReference type="ChEBI" id="CHEBI:29035"/>
    </cofactor>
</comment>
<dbReference type="AlphaFoldDB" id="A0A5P2DK11"/>
<dbReference type="SUPFAM" id="SSF56059">
    <property type="entry name" value="Glutathione synthetase ATP-binding domain-like"/>
    <property type="match status" value="1"/>
</dbReference>
<evidence type="ECO:0000313" key="15">
    <source>
        <dbReference type="EMBL" id="QES55436.1"/>
    </source>
</evidence>
<evidence type="ECO:0000259" key="14">
    <source>
        <dbReference type="PROSITE" id="PS50975"/>
    </source>
</evidence>
<evidence type="ECO:0000256" key="8">
    <source>
        <dbReference type="ARBA" id="ARBA00022840"/>
    </source>
</evidence>
<dbReference type="GO" id="GO:0005524">
    <property type="term" value="F:ATP binding"/>
    <property type="evidence" value="ECO:0007669"/>
    <property type="project" value="UniProtKB-UniRule"/>
</dbReference>
<dbReference type="EC" id="6.3.4.13" evidence="4 12"/>
<dbReference type="InterPro" id="IPR020560">
    <property type="entry name" value="PRibGlycinamide_synth_C-dom"/>
</dbReference>
<dbReference type="Gene3D" id="3.40.50.20">
    <property type="match status" value="1"/>
</dbReference>
<dbReference type="Gene3D" id="3.30.470.20">
    <property type="entry name" value="ATP-grasp fold, B domain"/>
    <property type="match status" value="1"/>
</dbReference>
<evidence type="ECO:0000256" key="9">
    <source>
        <dbReference type="ARBA" id="ARBA00038345"/>
    </source>
</evidence>
<feature type="domain" description="ATP-grasp" evidence="14">
    <location>
        <begin position="107"/>
        <end position="303"/>
    </location>
</feature>
<evidence type="ECO:0000256" key="13">
    <source>
        <dbReference type="PROSITE-ProRule" id="PRU00409"/>
    </source>
</evidence>
<dbReference type="Gene3D" id="3.30.1490.20">
    <property type="entry name" value="ATP-grasp fold, A domain"/>
    <property type="match status" value="1"/>
</dbReference>
<dbReference type="PROSITE" id="PS00184">
    <property type="entry name" value="GARS"/>
    <property type="match status" value="1"/>
</dbReference>
<dbReference type="GO" id="GO:0006189">
    <property type="term" value="P:'de novo' IMP biosynthetic process"/>
    <property type="evidence" value="ECO:0007669"/>
    <property type="project" value="UniProtKB-UniRule"/>
</dbReference>
<dbReference type="Pfam" id="PF02844">
    <property type="entry name" value="GARS_N"/>
    <property type="match status" value="1"/>
</dbReference>